<dbReference type="AlphaFoldDB" id="A0A4Y2B0N6"/>
<dbReference type="Gene3D" id="3.30.420.10">
    <property type="entry name" value="Ribonuclease H-like superfamily/Ribonuclease H"/>
    <property type="match status" value="1"/>
</dbReference>
<evidence type="ECO:0000313" key="2">
    <source>
        <dbReference type="EMBL" id="GBL84654.1"/>
    </source>
</evidence>
<dbReference type="EMBL" id="BGPR01000038">
    <property type="protein sequence ID" value="GBL84654.1"/>
    <property type="molecule type" value="Genomic_DNA"/>
</dbReference>
<dbReference type="GO" id="GO:0003676">
    <property type="term" value="F:nucleic acid binding"/>
    <property type="evidence" value="ECO:0007669"/>
    <property type="project" value="InterPro"/>
</dbReference>
<dbReference type="Proteomes" id="UP000499080">
    <property type="component" value="Unassembled WGS sequence"/>
</dbReference>
<protein>
    <recommendedName>
        <fullName evidence="1">Integrase catalytic domain-containing protein</fullName>
    </recommendedName>
</protein>
<dbReference type="PROSITE" id="PS50994">
    <property type="entry name" value="INTEGRASE"/>
    <property type="match status" value="1"/>
</dbReference>
<comment type="caution">
    <text evidence="2">The sequence shown here is derived from an EMBL/GenBank/DDBJ whole genome shotgun (WGS) entry which is preliminary data.</text>
</comment>
<dbReference type="InterPro" id="IPR012337">
    <property type="entry name" value="RNaseH-like_sf"/>
</dbReference>
<feature type="domain" description="Integrase catalytic" evidence="1">
    <location>
        <begin position="74"/>
        <end position="136"/>
    </location>
</feature>
<name>A0A4Y2B0N6_ARAVE</name>
<accession>A0A4Y2B0N6</accession>
<dbReference type="InterPro" id="IPR036397">
    <property type="entry name" value="RNaseH_sf"/>
</dbReference>
<sequence>MKGSMVADRFRSEQERYADLEIVWNSAKEGKDNYYEVDGYFFHKDKILGKGIGQLWGEAIQLTSLKAKAPCEGLLSIFYRMGIPNVMVSDNGAKVNAELTKDFEKRIGNCPGFSTPAYPQFSELVERFSRTEAYAT</sequence>
<organism evidence="2 3">
    <name type="scientific">Araneus ventricosus</name>
    <name type="common">Orbweaver spider</name>
    <name type="synonym">Epeira ventricosa</name>
    <dbReference type="NCBI Taxonomy" id="182803"/>
    <lineage>
        <taxon>Eukaryota</taxon>
        <taxon>Metazoa</taxon>
        <taxon>Ecdysozoa</taxon>
        <taxon>Arthropoda</taxon>
        <taxon>Chelicerata</taxon>
        <taxon>Arachnida</taxon>
        <taxon>Araneae</taxon>
        <taxon>Araneomorphae</taxon>
        <taxon>Entelegynae</taxon>
        <taxon>Araneoidea</taxon>
        <taxon>Araneidae</taxon>
        <taxon>Araneus</taxon>
    </lineage>
</organism>
<keyword evidence="3" id="KW-1185">Reference proteome</keyword>
<proteinExistence type="predicted"/>
<evidence type="ECO:0000259" key="1">
    <source>
        <dbReference type="PROSITE" id="PS50994"/>
    </source>
</evidence>
<gene>
    <name evidence="2" type="ORF">AVEN_191112_1</name>
</gene>
<evidence type="ECO:0000313" key="3">
    <source>
        <dbReference type="Proteomes" id="UP000499080"/>
    </source>
</evidence>
<dbReference type="InterPro" id="IPR001584">
    <property type="entry name" value="Integrase_cat-core"/>
</dbReference>
<dbReference type="GO" id="GO:0015074">
    <property type="term" value="P:DNA integration"/>
    <property type="evidence" value="ECO:0007669"/>
    <property type="project" value="InterPro"/>
</dbReference>
<reference evidence="2 3" key="1">
    <citation type="journal article" date="2019" name="Sci. Rep.">
        <title>Orb-weaving spider Araneus ventricosus genome elucidates the spidroin gene catalogue.</title>
        <authorList>
            <person name="Kono N."/>
            <person name="Nakamura H."/>
            <person name="Ohtoshi R."/>
            <person name="Moran D.A.P."/>
            <person name="Shinohara A."/>
            <person name="Yoshida Y."/>
            <person name="Fujiwara M."/>
            <person name="Mori M."/>
            <person name="Tomita M."/>
            <person name="Arakawa K."/>
        </authorList>
    </citation>
    <scope>NUCLEOTIDE SEQUENCE [LARGE SCALE GENOMIC DNA]</scope>
</reference>
<dbReference type="SUPFAM" id="SSF53098">
    <property type="entry name" value="Ribonuclease H-like"/>
    <property type="match status" value="1"/>
</dbReference>